<comment type="catalytic activity">
    <reaction evidence="15">
        <text>Zn(2+)(in) + ATP + H2O = Zn(2+)(out) + ADP + phosphate + H(+)</text>
        <dbReference type="Rhea" id="RHEA:20621"/>
        <dbReference type="ChEBI" id="CHEBI:15377"/>
        <dbReference type="ChEBI" id="CHEBI:15378"/>
        <dbReference type="ChEBI" id="CHEBI:29105"/>
        <dbReference type="ChEBI" id="CHEBI:30616"/>
        <dbReference type="ChEBI" id="CHEBI:43474"/>
        <dbReference type="ChEBI" id="CHEBI:456216"/>
        <dbReference type="EC" id="7.2.2.12"/>
    </reaction>
</comment>
<dbReference type="InterPro" id="IPR036163">
    <property type="entry name" value="HMA_dom_sf"/>
</dbReference>
<evidence type="ECO:0000256" key="10">
    <source>
        <dbReference type="ARBA" id="ARBA00022842"/>
    </source>
</evidence>
<reference evidence="18" key="1">
    <citation type="journal article" date="2015" name="Genome Announc.">
        <title>Draft Genome Sequence of Anaerolineae Strain TC1, a Novel Isolate from a Methanogenic Wastewater Treatment System.</title>
        <authorList>
            <person name="Matsuura N."/>
            <person name="Tourlousse D.M."/>
            <person name="Sun L."/>
            <person name="Toyonaga M."/>
            <person name="Kuroda K."/>
            <person name="Ohashi A."/>
            <person name="Cruz R."/>
            <person name="Yamaguchi T."/>
            <person name="Sekiguchi Y."/>
        </authorList>
    </citation>
    <scope>NUCLEOTIDE SEQUENCE [LARGE SCALE GENOMIC DNA]</scope>
    <source>
        <strain evidence="18">TC1</strain>
    </source>
</reference>
<keyword evidence="10" id="KW-0460">Magnesium</keyword>
<dbReference type="EMBL" id="DF968181">
    <property type="protein sequence ID" value="GAP40988.1"/>
    <property type="molecule type" value="Genomic_DNA"/>
</dbReference>
<dbReference type="InterPro" id="IPR023299">
    <property type="entry name" value="ATPase_P-typ_cyto_dom_N"/>
</dbReference>
<comment type="similarity">
    <text evidence="2 16">Belongs to the cation transport ATPase (P-type) (TC 3.A.3) family. Type IB subfamily.</text>
</comment>
<evidence type="ECO:0000256" key="15">
    <source>
        <dbReference type="ARBA" id="ARBA00047308"/>
    </source>
</evidence>
<dbReference type="GO" id="GO:0015086">
    <property type="term" value="F:cadmium ion transmembrane transporter activity"/>
    <property type="evidence" value="ECO:0007669"/>
    <property type="project" value="TreeGrafter"/>
</dbReference>
<evidence type="ECO:0000256" key="16">
    <source>
        <dbReference type="RuleBase" id="RU362081"/>
    </source>
</evidence>
<evidence type="ECO:0000256" key="7">
    <source>
        <dbReference type="ARBA" id="ARBA00022741"/>
    </source>
</evidence>
<dbReference type="RefSeq" id="WP_062281290.1">
    <property type="nucleotide sequence ID" value="NZ_DF968181.1"/>
</dbReference>
<dbReference type="InterPro" id="IPR059000">
    <property type="entry name" value="ATPase_P-type_domA"/>
</dbReference>
<dbReference type="SUPFAM" id="SSF56784">
    <property type="entry name" value="HAD-like"/>
    <property type="match status" value="1"/>
</dbReference>
<evidence type="ECO:0000256" key="14">
    <source>
        <dbReference type="ARBA" id="ARBA00039097"/>
    </source>
</evidence>
<dbReference type="PANTHER" id="PTHR48085:SF5">
    <property type="entry name" value="CADMIUM_ZINC-TRANSPORTING ATPASE HMA4-RELATED"/>
    <property type="match status" value="1"/>
</dbReference>
<dbReference type="PATRIC" id="fig|1678840.3.peg.2367"/>
<dbReference type="InterPro" id="IPR044492">
    <property type="entry name" value="P_typ_ATPase_HD_dom"/>
</dbReference>
<dbReference type="SUPFAM" id="SSF81653">
    <property type="entry name" value="Calcium ATPase, transduction domain A"/>
    <property type="match status" value="1"/>
</dbReference>
<dbReference type="Pfam" id="PF00122">
    <property type="entry name" value="E1-E2_ATPase"/>
    <property type="match status" value="1"/>
</dbReference>
<dbReference type="GO" id="GO:0005524">
    <property type="term" value="F:ATP binding"/>
    <property type="evidence" value="ECO:0007669"/>
    <property type="project" value="UniProtKB-UniRule"/>
</dbReference>
<dbReference type="Gene3D" id="2.70.150.10">
    <property type="entry name" value="Calcium-transporting ATPase, cytoplasmic transduction domain A"/>
    <property type="match status" value="1"/>
</dbReference>
<dbReference type="GO" id="GO:0016887">
    <property type="term" value="F:ATP hydrolysis activity"/>
    <property type="evidence" value="ECO:0007669"/>
    <property type="project" value="InterPro"/>
</dbReference>
<evidence type="ECO:0000256" key="4">
    <source>
        <dbReference type="ARBA" id="ARBA00022553"/>
    </source>
</evidence>
<name>A0A0S7BKX8_9CHLR</name>
<dbReference type="InterPro" id="IPR051014">
    <property type="entry name" value="Cation_Transport_ATPase_IB"/>
</dbReference>
<keyword evidence="9 16" id="KW-0067">ATP-binding</keyword>
<dbReference type="NCBIfam" id="TIGR01512">
    <property type="entry name" value="ATPase-IB2_Cd"/>
    <property type="match status" value="1"/>
</dbReference>
<dbReference type="GO" id="GO:0016463">
    <property type="term" value="F:P-type zinc transporter activity"/>
    <property type="evidence" value="ECO:0007669"/>
    <property type="project" value="UniProtKB-EC"/>
</dbReference>
<dbReference type="InterPro" id="IPR027256">
    <property type="entry name" value="P-typ_ATPase_IB"/>
</dbReference>
<feature type="transmembrane region" description="Helical" evidence="16">
    <location>
        <begin position="712"/>
        <end position="731"/>
    </location>
</feature>
<dbReference type="InterPro" id="IPR023298">
    <property type="entry name" value="ATPase_P-typ_TM_dom_sf"/>
</dbReference>
<keyword evidence="13 16" id="KW-0472">Membrane</keyword>
<dbReference type="GO" id="GO:0046872">
    <property type="term" value="F:metal ion binding"/>
    <property type="evidence" value="ECO:0007669"/>
    <property type="project" value="UniProtKB-KW"/>
</dbReference>
<dbReference type="AlphaFoldDB" id="A0A0S7BKX8"/>
<dbReference type="PRINTS" id="PR00120">
    <property type="entry name" value="HATPASE"/>
</dbReference>
<keyword evidence="3 16" id="KW-1003">Cell membrane</keyword>
<dbReference type="SFLD" id="SFLDF00027">
    <property type="entry name" value="p-type_atpase"/>
    <property type="match status" value="1"/>
</dbReference>
<dbReference type="Proteomes" id="UP000053370">
    <property type="component" value="Unassembled WGS sequence"/>
</dbReference>
<dbReference type="InterPro" id="IPR023214">
    <property type="entry name" value="HAD_sf"/>
</dbReference>
<dbReference type="InterPro" id="IPR008250">
    <property type="entry name" value="ATPase_P-typ_transduc_dom_A_sf"/>
</dbReference>
<dbReference type="STRING" id="1678840.ATC1_13970"/>
<evidence type="ECO:0000256" key="6">
    <source>
        <dbReference type="ARBA" id="ARBA00022723"/>
    </source>
</evidence>
<evidence type="ECO:0000256" key="1">
    <source>
        <dbReference type="ARBA" id="ARBA00004651"/>
    </source>
</evidence>
<dbReference type="Gene3D" id="3.40.1110.10">
    <property type="entry name" value="Calcium-transporting ATPase, cytoplasmic domain N"/>
    <property type="match status" value="1"/>
</dbReference>
<dbReference type="NCBIfam" id="TIGR01525">
    <property type="entry name" value="ATPase-IB_hvy"/>
    <property type="match status" value="1"/>
</dbReference>
<keyword evidence="7 16" id="KW-0547">Nucleotide-binding</keyword>
<keyword evidence="12 16" id="KW-1133">Transmembrane helix</keyword>
<evidence type="ECO:0000256" key="3">
    <source>
        <dbReference type="ARBA" id="ARBA00022475"/>
    </source>
</evidence>
<evidence type="ECO:0000259" key="17">
    <source>
        <dbReference type="Pfam" id="PF00122"/>
    </source>
</evidence>
<dbReference type="SFLD" id="SFLDG00002">
    <property type="entry name" value="C1.7:_P-type_atpase_like"/>
    <property type="match status" value="1"/>
</dbReference>
<protein>
    <recommendedName>
        <fullName evidence="14">P-type Zn(2+) transporter</fullName>
        <ecNumber evidence="14">7.2.2.12</ecNumber>
    </recommendedName>
</protein>
<proteinExistence type="inferred from homology"/>
<dbReference type="GO" id="GO:0005886">
    <property type="term" value="C:plasma membrane"/>
    <property type="evidence" value="ECO:0007669"/>
    <property type="project" value="UniProtKB-SubCell"/>
</dbReference>
<dbReference type="InterPro" id="IPR001757">
    <property type="entry name" value="P_typ_ATPase"/>
</dbReference>
<evidence type="ECO:0000256" key="12">
    <source>
        <dbReference type="ARBA" id="ARBA00022989"/>
    </source>
</evidence>
<dbReference type="SUPFAM" id="SSF81665">
    <property type="entry name" value="Calcium ATPase, transmembrane domain M"/>
    <property type="match status" value="1"/>
</dbReference>
<evidence type="ECO:0000256" key="8">
    <source>
        <dbReference type="ARBA" id="ARBA00022833"/>
    </source>
</evidence>
<dbReference type="EC" id="7.2.2.12" evidence="14"/>
<dbReference type="PANTHER" id="PTHR48085">
    <property type="entry name" value="CADMIUM/ZINC-TRANSPORTING ATPASE HMA2-RELATED"/>
    <property type="match status" value="1"/>
</dbReference>
<evidence type="ECO:0000256" key="5">
    <source>
        <dbReference type="ARBA" id="ARBA00022692"/>
    </source>
</evidence>
<dbReference type="CDD" id="cd07548">
    <property type="entry name" value="P-type_ATPase-Cd_Zn_Co_like"/>
    <property type="match status" value="1"/>
</dbReference>
<dbReference type="PRINTS" id="PR00119">
    <property type="entry name" value="CATATPASE"/>
</dbReference>
<dbReference type="Gene3D" id="3.30.70.100">
    <property type="match status" value="1"/>
</dbReference>
<evidence type="ECO:0000256" key="13">
    <source>
        <dbReference type="ARBA" id="ARBA00023136"/>
    </source>
</evidence>
<keyword evidence="6 16" id="KW-0479">Metal-binding</keyword>
<dbReference type="InterPro" id="IPR036412">
    <property type="entry name" value="HAD-like_sf"/>
</dbReference>
<keyword evidence="4" id="KW-0597">Phosphoprotein</keyword>
<keyword evidence="8" id="KW-0862">Zinc</keyword>
<gene>
    <name evidence="18" type="ORF">ATC1_13970</name>
</gene>
<feature type="transmembrane region" description="Helical" evidence="16">
    <location>
        <begin position="737"/>
        <end position="755"/>
    </location>
</feature>
<keyword evidence="19" id="KW-1185">Reference proteome</keyword>
<evidence type="ECO:0000313" key="18">
    <source>
        <dbReference type="EMBL" id="GAP40988.1"/>
    </source>
</evidence>
<feature type="transmembrane region" description="Helical" evidence="16">
    <location>
        <begin position="379"/>
        <end position="401"/>
    </location>
</feature>
<feature type="transmembrane region" description="Helical" evidence="16">
    <location>
        <begin position="175"/>
        <end position="194"/>
    </location>
</feature>
<dbReference type="FunFam" id="2.70.150.10:FF:000002">
    <property type="entry name" value="Copper-transporting ATPase 1, putative"/>
    <property type="match status" value="1"/>
</dbReference>
<dbReference type="PROSITE" id="PS00154">
    <property type="entry name" value="ATPASE_E1_E2"/>
    <property type="match status" value="1"/>
</dbReference>
<feature type="transmembrane region" description="Helical" evidence="16">
    <location>
        <begin position="151"/>
        <end position="169"/>
    </location>
</feature>
<dbReference type="NCBIfam" id="TIGR01494">
    <property type="entry name" value="ATPase_P-type"/>
    <property type="match status" value="1"/>
</dbReference>
<dbReference type="SFLD" id="SFLDS00003">
    <property type="entry name" value="Haloacid_Dehalogenase"/>
    <property type="match status" value="1"/>
</dbReference>
<evidence type="ECO:0000256" key="2">
    <source>
        <dbReference type="ARBA" id="ARBA00006024"/>
    </source>
</evidence>
<dbReference type="Gene3D" id="3.40.50.1000">
    <property type="entry name" value="HAD superfamily/HAD-like"/>
    <property type="match status" value="1"/>
</dbReference>
<accession>A0A0S7BKX8</accession>
<evidence type="ECO:0000256" key="9">
    <source>
        <dbReference type="ARBA" id="ARBA00022840"/>
    </source>
</evidence>
<dbReference type="Pfam" id="PF00702">
    <property type="entry name" value="Hydrolase"/>
    <property type="match status" value="1"/>
</dbReference>
<keyword evidence="11" id="KW-1278">Translocase</keyword>
<evidence type="ECO:0000313" key="19">
    <source>
        <dbReference type="Proteomes" id="UP000053370"/>
    </source>
</evidence>
<sequence>MVRKQVILENLNCANCASKIEDEVNQIDGLNASMNFISKILTLEAEPEYDFSNAMNQVQTIARKHEPDVVVAEKLDPPSAWENATNTGSFPYENTMLLGEHRDDTTIPEIRSGSDPFETTHAVNQDAGKAAANTKKKIGEILFENTLRKQIIKLIIGSVLFAAGMILQLGDWQELILFLISYLIAGGTVILKAIKGILRGQAFNENFLMSVATIGAFLIGEYPEGVAVMLFYLIGEIFENQAIGQSRKSISSLMDIRPDYANRLTGEEIRRLSPEEIKIGDVILVNPGERIPLDGKVISGISQVDTAALTGESIPRELKPGSEAFSGFVNKNGVLTIEVTKTFGESTVSKILDLVQNAGSRKAPTEQFITKFANYYTPAVVYSAFALAIIPPLLISGASFADWIYRALVFLVISCPCAFVISIPLGFFGGIGGASKRGILVKGGNFLEALNHVETVIFDKTGTLTKGVFEVVRVNPQPGFSMDDLITYAAYAESHSSHPIALSILKAYQKGVDFRKIQSYDEIAGHGLKVTAFGKQIIAGNDKFLIEERIPFQNQESSGTTVHIAVNQQYAGNLIISDQVKEDAAAAIKDLKALGVRKTVLLTGDKKSMAEEVSAKLGLDAVFSELLPAEKVEKLEMLDAEKTRKGKIVFVGDGINDAPVLARADIGMAMGGLGSDAAIEAADIVLMTDEPSKIVTAIKIAKKTRKIVVQNLVFAFGVKIIFLGLGAFGAATMWEAVFGDTGVAVIAILNSMRMMNTKRL</sequence>
<dbReference type="OrthoDB" id="135399at2"/>
<feature type="transmembrane region" description="Helical" evidence="16">
    <location>
        <begin position="407"/>
        <end position="428"/>
    </location>
</feature>
<organism evidence="18">
    <name type="scientific">Flexilinea flocculi</name>
    <dbReference type="NCBI Taxonomy" id="1678840"/>
    <lineage>
        <taxon>Bacteria</taxon>
        <taxon>Bacillati</taxon>
        <taxon>Chloroflexota</taxon>
        <taxon>Anaerolineae</taxon>
        <taxon>Anaerolineales</taxon>
        <taxon>Anaerolineaceae</taxon>
        <taxon>Flexilinea</taxon>
    </lineage>
</organism>
<dbReference type="FunFam" id="3.40.1110.10:FF:000066">
    <property type="entry name" value="Cadmium-translocating P-type ATPase"/>
    <property type="match status" value="1"/>
</dbReference>
<dbReference type="InterPro" id="IPR018303">
    <property type="entry name" value="ATPase_P-typ_P_site"/>
</dbReference>
<keyword evidence="5 16" id="KW-0812">Transmembrane</keyword>
<comment type="subcellular location">
    <subcellularLocation>
        <location evidence="1">Cell membrane</location>
        <topology evidence="1">Multi-pass membrane protein</topology>
    </subcellularLocation>
</comment>
<feature type="domain" description="P-type ATPase A" evidence="17">
    <location>
        <begin position="257"/>
        <end position="356"/>
    </location>
</feature>
<dbReference type="SUPFAM" id="SSF55008">
    <property type="entry name" value="HMA, heavy metal-associated domain"/>
    <property type="match status" value="1"/>
</dbReference>
<evidence type="ECO:0000256" key="11">
    <source>
        <dbReference type="ARBA" id="ARBA00022967"/>
    </source>
</evidence>